<dbReference type="PANTHER" id="PTHR34580:SF3">
    <property type="entry name" value="PROTEIN PAFB"/>
    <property type="match status" value="1"/>
</dbReference>
<dbReference type="EMBL" id="BSTX01000002">
    <property type="protein sequence ID" value="GLZ78693.1"/>
    <property type="molecule type" value="Genomic_DNA"/>
</dbReference>
<dbReference type="InterPro" id="IPR036388">
    <property type="entry name" value="WH-like_DNA-bd_sf"/>
</dbReference>
<evidence type="ECO:0000313" key="5">
    <source>
        <dbReference type="Proteomes" id="UP001165079"/>
    </source>
</evidence>
<keyword evidence="5" id="KW-1185">Reference proteome</keyword>
<dbReference type="Pfam" id="PF13280">
    <property type="entry name" value="WYL"/>
    <property type="match status" value="1"/>
</dbReference>
<proteinExistence type="predicted"/>
<feature type="domain" description="Helix-turn-helix type 11" evidence="1">
    <location>
        <begin position="14"/>
        <end position="66"/>
    </location>
</feature>
<dbReference type="InterPro" id="IPR036390">
    <property type="entry name" value="WH_DNA-bd_sf"/>
</dbReference>
<sequence>MPPAERVPGTAILALLELLQSGREYTGPELAARLDVDERTVRRYAARLAELGLPVTARRGRYGGYRLGPGYKLPPLMLTDGEAVAVTLGLVAATRTGMSTLDGETALAKLRRVLPERLRERTALLESGLVFTAPAVAGDGPRATILLTLGEAVACRHRVRLAYRSWKGEDSERDLDPYGIVLHSGRWYVSGHDHRSGQLRTFRLDRISAATAVAGDFTVPGDYDAVEHLMRSLNAVAYRWPCEILLHTTIEDARNRIPRSVGELSVTGHGVLYRTRAENLPGLAGMLATLGCDFTVREPEELRVALGELAERLKRGAAKD</sequence>
<dbReference type="Pfam" id="PF08279">
    <property type="entry name" value="HTH_11"/>
    <property type="match status" value="1"/>
</dbReference>
<name>A0A9W6SLZ9_9ACTN</name>
<protein>
    <submittedName>
        <fullName evidence="4">Transcriptional regulator</fullName>
    </submittedName>
</protein>
<reference evidence="4" key="1">
    <citation type="submission" date="2023-03" db="EMBL/GenBank/DDBJ databases">
        <title>Actinorhabdospora filicis NBRC 111898.</title>
        <authorList>
            <person name="Ichikawa N."/>
            <person name="Sato H."/>
            <person name="Tonouchi N."/>
        </authorList>
    </citation>
    <scope>NUCLEOTIDE SEQUENCE</scope>
    <source>
        <strain evidence="4">NBRC 111898</strain>
    </source>
</reference>
<dbReference type="Gene3D" id="1.10.10.10">
    <property type="entry name" value="Winged helix-like DNA-binding domain superfamily/Winged helix DNA-binding domain"/>
    <property type="match status" value="1"/>
</dbReference>
<dbReference type="InterPro" id="IPR026881">
    <property type="entry name" value="WYL_dom"/>
</dbReference>
<comment type="caution">
    <text evidence="4">The sequence shown here is derived from an EMBL/GenBank/DDBJ whole genome shotgun (WGS) entry which is preliminary data.</text>
</comment>
<dbReference type="AlphaFoldDB" id="A0A9W6SLZ9"/>
<evidence type="ECO:0000313" key="4">
    <source>
        <dbReference type="EMBL" id="GLZ78693.1"/>
    </source>
</evidence>
<dbReference type="InterPro" id="IPR051534">
    <property type="entry name" value="CBASS_pafABC_assoc_protein"/>
</dbReference>
<accession>A0A9W6SLZ9</accession>
<dbReference type="SUPFAM" id="SSF46785">
    <property type="entry name" value="Winged helix' DNA-binding domain"/>
    <property type="match status" value="1"/>
</dbReference>
<dbReference type="Proteomes" id="UP001165079">
    <property type="component" value="Unassembled WGS sequence"/>
</dbReference>
<evidence type="ECO:0000259" key="1">
    <source>
        <dbReference type="Pfam" id="PF08279"/>
    </source>
</evidence>
<feature type="domain" description="WYL" evidence="2">
    <location>
        <begin position="145"/>
        <end position="211"/>
    </location>
</feature>
<dbReference type="Pfam" id="PF25583">
    <property type="entry name" value="WCX"/>
    <property type="match status" value="1"/>
</dbReference>
<feature type="domain" description="WCX" evidence="3">
    <location>
        <begin position="257"/>
        <end position="313"/>
    </location>
</feature>
<dbReference type="PANTHER" id="PTHR34580">
    <property type="match status" value="1"/>
</dbReference>
<dbReference type="InterPro" id="IPR013196">
    <property type="entry name" value="HTH_11"/>
</dbReference>
<evidence type="ECO:0000259" key="3">
    <source>
        <dbReference type="Pfam" id="PF25583"/>
    </source>
</evidence>
<evidence type="ECO:0000259" key="2">
    <source>
        <dbReference type="Pfam" id="PF13280"/>
    </source>
</evidence>
<dbReference type="InterPro" id="IPR057727">
    <property type="entry name" value="WCX_dom"/>
</dbReference>
<gene>
    <name evidence="4" type="ORF">Afil01_35000</name>
</gene>
<dbReference type="RefSeq" id="WP_285663841.1">
    <property type="nucleotide sequence ID" value="NZ_BSTX01000002.1"/>
</dbReference>
<organism evidence="4 5">
    <name type="scientific">Actinorhabdospora filicis</name>
    <dbReference type="NCBI Taxonomy" id="1785913"/>
    <lineage>
        <taxon>Bacteria</taxon>
        <taxon>Bacillati</taxon>
        <taxon>Actinomycetota</taxon>
        <taxon>Actinomycetes</taxon>
        <taxon>Micromonosporales</taxon>
        <taxon>Micromonosporaceae</taxon>
        <taxon>Actinorhabdospora</taxon>
    </lineage>
</organism>
<dbReference type="PROSITE" id="PS52050">
    <property type="entry name" value="WYL"/>
    <property type="match status" value="1"/>
</dbReference>